<dbReference type="STRING" id="623281.SAMN05421747_10895"/>
<dbReference type="RefSeq" id="WP_090973506.1">
    <property type="nucleotide sequence ID" value="NZ_FOLL01000008.1"/>
</dbReference>
<feature type="domain" description="Glycosyl transferase family 1" evidence="1">
    <location>
        <begin position="194"/>
        <end position="352"/>
    </location>
</feature>
<dbReference type="EMBL" id="FOLL01000008">
    <property type="protein sequence ID" value="SFC31789.1"/>
    <property type="molecule type" value="Genomic_DNA"/>
</dbReference>
<dbReference type="PANTHER" id="PTHR12526:SF638">
    <property type="entry name" value="SPORE COAT PROTEIN SA"/>
    <property type="match status" value="1"/>
</dbReference>
<gene>
    <name evidence="3" type="ORF">SAMN05421747_10895</name>
</gene>
<keyword evidence="3" id="KW-0808">Transferase</keyword>
<protein>
    <submittedName>
        <fullName evidence="3">Glycosyltransferase involved in cell wall bisynthesis</fullName>
    </submittedName>
</protein>
<dbReference type="AlphaFoldDB" id="A0A1I1I5R9"/>
<keyword evidence="4" id="KW-1185">Reference proteome</keyword>
<evidence type="ECO:0000259" key="2">
    <source>
        <dbReference type="Pfam" id="PF13477"/>
    </source>
</evidence>
<evidence type="ECO:0000313" key="4">
    <source>
        <dbReference type="Proteomes" id="UP000199577"/>
    </source>
</evidence>
<proteinExistence type="predicted"/>
<dbReference type="CDD" id="cd03808">
    <property type="entry name" value="GT4_CapM-like"/>
    <property type="match status" value="1"/>
</dbReference>
<organism evidence="3 4">
    <name type="scientific">Parapedobacter composti</name>
    <dbReference type="NCBI Taxonomy" id="623281"/>
    <lineage>
        <taxon>Bacteria</taxon>
        <taxon>Pseudomonadati</taxon>
        <taxon>Bacteroidota</taxon>
        <taxon>Sphingobacteriia</taxon>
        <taxon>Sphingobacteriales</taxon>
        <taxon>Sphingobacteriaceae</taxon>
        <taxon>Parapedobacter</taxon>
    </lineage>
</organism>
<evidence type="ECO:0000259" key="1">
    <source>
        <dbReference type="Pfam" id="PF00534"/>
    </source>
</evidence>
<dbReference type="Proteomes" id="UP000199577">
    <property type="component" value="Unassembled WGS sequence"/>
</dbReference>
<dbReference type="Pfam" id="PF00534">
    <property type="entry name" value="Glycos_transf_1"/>
    <property type="match status" value="1"/>
</dbReference>
<feature type="domain" description="Glycosyltransferase subfamily 4-like N-terminal" evidence="2">
    <location>
        <begin position="4"/>
        <end position="147"/>
    </location>
</feature>
<reference evidence="4" key="1">
    <citation type="submission" date="2016-10" db="EMBL/GenBank/DDBJ databases">
        <authorList>
            <person name="Varghese N."/>
            <person name="Submissions S."/>
        </authorList>
    </citation>
    <scope>NUCLEOTIDE SEQUENCE [LARGE SCALE GENOMIC DNA]</scope>
    <source>
        <strain evidence="4">DSM 22900</strain>
    </source>
</reference>
<dbReference type="OrthoDB" id="9790710at2"/>
<dbReference type="Gene3D" id="3.40.50.2000">
    <property type="entry name" value="Glycogen Phosphorylase B"/>
    <property type="match status" value="2"/>
</dbReference>
<dbReference type="InterPro" id="IPR028098">
    <property type="entry name" value="Glyco_trans_4-like_N"/>
</dbReference>
<sequence>MNKRIALVSNTSWSFVKFRLPLLIRLKAAGYGVIVVAPPDEESAVFAEHGLTYVPLLKLQQKGKNPWHDYRLYREIRQIYATWRPDLAIHYTIKPNIYATKAASSLGIPCIAVITGLGYAYINGGLLAKITDFLYKHALKHAEQVWFLNRDDRAVFVQTRKIVQASRAVLLNGEGIDAKKRFNPEGVERKRESGALRFLFVGRLLHDKGIGEYVEAAAQVKARHPEMEFNILGYLNVDNPSAVRAETLAAWEERGVVKYLGAVADVRSVLLQHDCVVLPSYREGMSTTLMEAAALGLPLIATDIPGCKELVDEGVTGFLCRPKDVSSLANRMADFIRLSPSARLAMGQQGREKMLREFDMDAVIAYYFTVIRNLLNESAK</sequence>
<name>A0A1I1I5R9_9SPHI</name>
<dbReference type="PANTHER" id="PTHR12526">
    <property type="entry name" value="GLYCOSYLTRANSFERASE"/>
    <property type="match status" value="1"/>
</dbReference>
<dbReference type="GO" id="GO:0016757">
    <property type="term" value="F:glycosyltransferase activity"/>
    <property type="evidence" value="ECO:0007669"/>
    <property type="project" value="InterPro"/>
</dbReference>
<evidence type="ECO:0000313" key="3">
    <source>
        <dbReference type="EMBL" id="SFC31789.1"/>
    </source>
</evidence>
<accession>A0A1I1I5R9</accession>
<dbReference type="Pfam" id="PF13477">
    <property type="entry name" value="Glyco_trans_4_2"/>
    <property type="match status" value="1"/>
</dbReference>
<dbReference type="InterPro" id="IPR001296">
    <property type="entry name" value="Glyco_trans_1"/>
</dbReference>
<dbReference type="SUPFAM" id="SSF53756">
    <property type="entry name" value="UDP-Glycosyltransferase/glycogen phosphorylase"/>
    <property type="match status" value="1"/>
</dbReference>